<proteinExistence type="predicted"/>
<keyword evidence="2" id="KW-0255">Endonuclease</keyword>
<evidence type="ECO:0000259" key="1">
    <source>
        <dbReference type="Pfam" id="PF05685"/>
    </source>
</evidence>
<sequence>MAAEPDFTFPAVWTEDDLATLPEDGHRYEIVDGSLIMTPPASYHHQSISFNLSLLLHDAAFKGWKVRTELGVRVPGANLVPDIVVLRPDGARPGLWQAAGSVALVVEIASKSTKVFDDEVKKRLYAAAGIPSYWQITQDGDLLAHSGPKPDGYGDTVVAAPGRVFDAAEPFPIRFDPADLAD</sequence>
<dbReference type="PANTHER" id="PTHR35400:SF3">
    <property type="entry name" value="SLL1072 PROTEIN"/>
    <property type="match status" value="1"/>
</dbReference>
<comment type="caution">
    <text evidence="2">The sequence shown here is derived from an EMBL/GenBank/DDBJ whole genome shotgun (WGS) entry which is preliminary data.</text>
</comment>
<dbReference type="Pfam" id="PF05685">
    <property type="entry name" value="Uma2"/>
    <property type="match status" value="1"/>
</dbReference>
<keyword evidence="3" id="KW-1185">Reference proteome</keyword>
<dbReference type="CDD" id="cd06260">
    <property type="entry name" value="DUF820-like"/>
    <property type="match status" value="1"/>
</dbReference>
<evidence type="ECO:0000313" key="2">
    <source>
        <dbReference type="EMBL" id="TWJ15159.1"/>
    </source>
</evidence>
<name>A0A562VB88_9ACTN</name>
<organism evidence="2 3">
    <name type="scientific">Stackebrandtia albiflava</name>
    <dbReference type="NCBI Taxonomy" id="406432"/>
    <lineage>
        <taxon>Bacteria</taxon>
        <taxon>Bacillati</taxon>
        <taxon>Actinomycetota</taxon>
        <taxon>Actinomycetes</taxon>
        <taxon>Glycomycetales</taxon>
        <taxon>Glycomycetaceae</taxon>
        <taxon>Stackebrandtia</taxon>
    </lineage>
</organism>
<dbReference type="EMBL" id="VLLL01000005">
    <property type="protein sequence ID" value="TWJ15159.1"/>
    <property type="molecule type" value="Genomic_DNA"/>
</dbReference>
<gene>
    <name evidence="2" type="ORF">LX16_0858</name>
</gene>
<dbReference type="AlphaFoldDB" id="A0A562VB88"/>
<feature type="domain" description="Putative restriction endonuclease" evidence="1">
    <location>
        <begin position="17"/>
        <end position="172"/>
    </location>
</feature>
<protein>
    <submittedName>
        <fullName evidence="2">Uma2 family endonuclease</fullName>
    </submittedName>
</protein>
<dbReference type="Gene3D" id="3.90.1570.10">
    <property type="entry name" value="tt1808, chain A"/>
    <property type="match status" value="1"/>
</dbReference>
<reference evidence="2 3" key="1">
    <citation type="journal article" date="2013" name="Stand. Genomic Sci.">
        <title>Genomic Encyclopedia of Type Strains, Phase I: The one thousand microbial genomes (KMG-I) project.</title>
        <authorList>
            <person name="Kyrpides N.C."/>
            <person name="Woyke T."/>
            <person name="Eisen J.A."/>
            <person name="Garrity G."/>
            <person name="Lilburn T.G."/>
            <person name="Beck B.J."/>
            <person name="Whitman W.B."/>
            <person name="Hugenholtz P."/>
            <person name="Klenk H.P."/>
        </authorList>
    </citation>
    <scope>NUCLEOTIDE SEQUENCE [LARGE SCALE GENOMIC DNA]</scope>
    <source>
        <strain evidence="2 3">DSM 45044</strain>
    </source>
</reference>
<keyword evidence="2" id="KW-0378">Hydrolase</keyword>
<keyword evidence="2" id="KW-0540">Nuclease</keyword>
<dbReference type="Proteomes" id="UP000321617">
    <property type="component" value="Unassembled WGS sequence"/>
</dbReference>
<dbReference type="InterPro" id="IPR011335">
    <property type="entry name" value="Restrct_endonuc-II-like"/>
</dbReference>
<evidence type="ECO:0000313" key="3">
    <source>
        <dbReference type="Proteomes" id="UP000321617"/>
    </source>
</evidence>
<dbReference type="InterPro" id="IPR012296">
    <property type="entry name" value="Nuclease_put_TT1808"/>
</dbReference>
<dbReference type="SUPFAM" id="SSF52980">
    <property type="entry name" value="Restriction endonuclease-like"/>
    <property type="match status" value="1"/>
</dbReference>
<dbReference type="InterPro" id="IPR008538">
    <property type="entry name" value="Uma2"/>
</dbReference>
<accession>A0A562VB88</accession>
<dbReference type="GO" id="GO:0004519">
    <property type="term" value="F:endonuclease activity"/>
    <property type="evidence" value="ECO:0007669"/>
    <property type="project" value="UniProtKB-KW"/>
</dbReference>
<dbReference type="PANTHER" id="PTHR35400">
    <property type="entry name" value="SLR1083 PROTEIN"/>
    <property type="match status" value="1"/>
</dbReference>